<organism evidence="5 6">
    <name type="scientific">Klebsiella oxytoca</name>
    <dbReference type="NCBI Taxonomy" id="571"/>
    <lineage>
        <taxon>Bacteria</taxon>
        <taxon>Pseudomonadati</taxon>
        <taxon>Pseudomonadota</taxon>
        <taxon>Gammaproteobacteria</taxon>
        <taxon>Enterobacterales</taxon>
        <taxon>Enterobacteriaceae</taxon>
        <taxon>Klebsiella/Raoultella group</taxon>
        <taxon>Klebsiella</taxon>
    </lineage>
</organism>
<sequence>MSGLSSPSSNDSQSLKYLDLFTIIKEKIDNYEWPENETIPTERELAERYQTSRTTVRKAIEHLRQKGYLHSEHGRGTFVLPELSRRSQRQLHGFTDDILARKGTPKQQILEFGFVPVNEPIRNALQLSSHTRVLRIKRVRFDNTTPMGIQTTYLPIDENNAFTEKELLEFGSLYKLLAEKMGLELLEAYETISARQPSSAEASLLELSVHDVILTCTRVTLSINRKPMEYVEMIYPASRYSYEIKITKDSFNRK</sequence>
<protein>
    <submittedName>
        <fullName evidence="5">GntR family transcriptional regulator</fullName>
    </submittedName>
</protein>
<dbReference type="Gene3D" id="3.40.1410.10">
    <property type="entry name" value="Chorismate lyase-like"/>
    <property type="match status" value="1"/>
</dbReference>
<dbReference type="GO" id="GO:0003700">
    <property type="term" value="F:DNA-binding transcription factor activity"/>
    <property type="evidence" value="ECO:0007669"/>
    <property type="project" value="InterPro"/>
</dbReference>
<keyword evidence="1" id="KW-0805">Transcription regulation</keyword>
<evidence type="ECO:0000259" key="4">
    <source>
        <dbReference type="PROSITE" id="PS50949"/>
    </source>
</evidence>
<dbReference type="SUPFAM" id="SSF46785">
    <property type="entry name" value="Winged helix' DNA-binding domain"/>
    <property type="match status" value="1"/>
</dbReference>
<dbReference type="AlphaFoldDB" id="A0A318FX68"/>
<dbReference type="InterPro" id="IPR011663">
    <property type="entry name" value="UTRA"/>
</dbReference>
<dbReference type="CDD" id="cd07377">
    <property type="entry name" value="WHTH_GntR"/>
    <property type="match status" value="1"/>
</dbReference>
<evidence type="ECO:0000313" key="6">
    <source>
        <dbReference type="Proteomes" id="UP000247485"/>
    </source>
</evidence>
<dbReference type="GO" id="GO:0003677">
    <property type="term" value="F:DNA binding"/>
    <property type="evidence" value="ECO:0007669"/>
    <property type="project" value="UniProtKB-KW"/>
</dbReference>
<dbReference type="Pfam" id="PF00392">
    <property type="entry name" value="GntR"/>
    <property type="match status" value="1"/>
</dbReference>
<dbReference type="InterPro" id="IPR028978">
    <property type="entry name" value="Chorismate_lyase_/UTRA_dom_sf"/>
</dbReference>
<gene>
    <name evidence="5" type="ORF">DET57_104180</name>
</gene>
<dbReference type="InterPro" id="IPR036390">
    <property type="entry name" value="WH_DNA-bd_sf"/>
</dbReference>
<dbReference type="EMBL" id="QJJG01000004">
    <property type="protein sequence ID" value="PXW47121.1"/>
    <property type="molecule type" value="Genomic_DNA"/>
</dbReference>
<reference evidence="5 6" key="1">
    <citation type="submission" date="2018-05" db="EMBL/GenBank/DDBJ databases">
        <title>Freshwater and sediment microbial communities from various areas in North America, analyzing microbe dynamics in response to fracking.</title>
        <authorList>
            <person name="Lamendella R."/>
        </authorList>
    </citation>
    <scope>NUCLEOTIDE SEQUENCE [LARGE SCALE GENOMIC DNA]</scope>
    <source>
        <strain evidence="5 6">67</strain>
    </source>
</reference>
<dbReference type="SMART" id="SM00345">
    <property type="entry name" value="HTH_GNTR"/>
    <property type="match status" value="1"/>
</dbReference>
<evidence type="ECO:0000256" key="2">
    <source>
        <dbReference type="ARBA" id="ARBA00023125"/>
    </source>
</evidence>
<dbReference type="InterPro" id="IPR000524">
    <property type="entry name" value="Tscrpt_reg_HTH_GntR"/>
</dbReference>
<evidence type="ECO:0000313" key="5">
    <source>
        <dbReference type="EMBL" id="PXW47121.1"/>
    </source>
</evidence>
<proteinExistence type="predicted"/>
<dbReference type="PANTHER" id="PTHR44846:SF1">
    <property type="entry name" value="MANNOSYL-D-GLYCERATE TRANSPORT_METABOLISM SYSTEM REPRESSOR MNGR-RELATED"/>
    <property type="match status" value="1"/>
</dbReference>
<evidence type="ECO:0000256" key="1">
    <source>
        <dbReference type="ARBA" id="ARBA00023015"/>
    </source>
</evidence>
<accession>A0A318FX68</accession>
<dbReference type="SMART" id="SM00866">
    <property type="entry name" value="UTRA"/>
    <property type="match status" value="1"/>
</dbReference>
<keyword evidence="2" id="KW-0238">DNA-binding</keyword>
<dbReference type="RefSeq" id="WP_110273279.1">
    <property type="nucleotide sequence ID" value="NZ_QJJG01000004.1"/>
</dbReference>
<dbReference type="InterPro" id="IPR036388">
    <property type="entry name" value="WH-like_DNA-bd_sf"/>
</dbReference>
<evidence type="ECO:0000256" key="3">
    <source>
        <dbReference type="ARBA" id="ARBA00023163"/>
    </source>
</evidence>
<dbReference type="Proteomes" id="UP000247485">
    <property type="component" value="Unassembled WGS sequence"/>
</dbReference>
<keyword evidence="3" id="KW-0804">Transcription</keyword>
<dbReference type="Gene3D" id="1.10.10.10">
    <property type="entry name" value="Winged helix-like DNA-binding domain superfamily/Winged helix DNA-binding domain"/>
    <property type="match status" value="1"/>
</dbReference>
<comment type="caution">
    <text evidence="5">The sequence shown here is derived from an EMBL/GenBank/DDBJ whole genome shotgun (WGS) entry which is preliminary data.</text>
</comment>
<dbReference type="PRINTS" id="PR00035">
    <property type="entry name" value="HTHGNTR"/>
</dbReference>
<dbReference type="InterPro" id="IPR050679">
    <property type="entry name" value="Bact_HTH_transcr_reg"/>
</dbReference>
<feature type="domain" description="HTH gntR-type" evidence="4">
    <location>
        <begin position="14"/>
        <end position="82"/>
    </location>
</feature>
<dbReference type="GO" id="GO:0045892">
    <property type="term" value="P:negative regulation of DNA-templated transcription"/>
    <property type="evidence" value="ECO:0007669"/>
    <property type="project" value="TreeGrafter"/>
</dbReference>
<dbReference type="PROSITE" id="PS50949">
    <property type="entry name" value="HTH_GNTR"/>
    <property type="match status" value="1"/>
</dbReference>
<dbReference type="SUPFAM" id="SSF64288">
    <property type="entry name" value="Chorismate lyase-like"/>
    <property type="match status" value="1"/>
</dbReference>
<dbReference type="PANTHER" id="PTHR44846">
    <property type="entry name" value="MANNOSYL-D-GLYCERATE TRANSPORT/METABOLISM SYSTEM REPRESSOR MNGR-RELATED"/>
    <property type="match status" value="1"/>
</dbReference>
<dbReference type="Pfam" id="PF07702">
    <property type="entry name" value="UTRA"/>
    <property type="match status" value="1"/>
</dbReference>
<name>A0A318FX68_KLEOX</name>